<name>A0A319CQT9_9EURO</name>
<reference evidence="2 3" key="1">
    <citation type="submission" date="2018-02" db="EMBL/GenBank/DDBJ databases">
        <title>The genomes of Aspergillus section Nigri reveals drivers in fungal speciation.</title>
        <authorList>
            <consortium name="DOE Joint Genome Institute"/>
            <person name="Vesth T.C."/>
            <person name="Nybo J."/>
            <person name="Theobald S."/>
            <person name="Brandl J."/>
            <person name="Frisvad J.C."/>
            <person name="Nielsen K.F."/>
            <person name="Lyhne E.K."/>
            <person name="Kogle M.E."/>
            <person name="Kuo A."/>
            <person name="Riley R."/>
            <person name="Clum A."/>
            <person name="Nolan M."/>
            <person name="Lipzen A."/>
            <person name="Salamov A."/>
            <person name="Henrissat B."/>
            <person name="Wiebenga A."/>
            <person name="De vries R.P."/>
            <person name="Grigoriev I.V."/>
            <person name="Mortensen U.H."/>
            <person name="Andersen M.R."/>
            <person name="Baker S.E."/>
        </authorList>
    </citation>
    <scope>NUCLEOTIDE SEQUENCE [LARGE SCALE GENOMIC DNA]</scope>
    <source>
        <strain evidence="2 3">CBS 707.79</strain>
    </source>
</reference>
<evidence type="ECO:0000256" key="1">
    <source>
        <dbReference type="SAM" id="MobiDB-lite"/>
    </source>
</evidence>
<feature type="compositionally biased region" description="Low complexity" evidence="1">
    <location>
        <begin position="60"/>
        <end position="80"/>
    </location>
</feature>
<keyword evidence="3" id="KW-1185">Reference proteome</keyword>
<accession>A0A319CQT9</accession>
<dbReference type="VEuPathDB" id="FungiDB:BO71DRAFT_168951"/>
<evidence type="ECO:0000313" key="2">
    <source>
        <dbReference type="EMBL" id="PYH87666.1"/>
    </source>
</evidence>
<sequence>MDSTRECLDLGPIHIWGLSCFQPCGLWRADPIRCSLAGTLMLFYPGSSIVGPQDRDHAEQQSPVSSPQSPVPSPQSLVPSPRCPPSLHGDHSGLSLRSTFRDRSFAQDSFDNQRRSIPTVEKIRQFPAIRLALTAHFVSHDLQKTSWSPTRSPQSPSSKLHHHHRRCRCSKEDPLSAGCWPICLIAGASPN</sequence>
<dbReference type="EMBL" id="KZ826193">
    <property type="protein sequence ID" value="PYH87666.1"/>
    <property type="molecule type" value="Genomic_DNA"/>
</dbReference>
<organism evidence="2 3">
    <name type="scientific">Aspergillus ellipticus CBS 707.79</name>
    <dbReference type="NCBI Taxonomy" id="1448320"/>
    <lineage>
        <taxon>Eukaryota</taxon>
        <taxon>Fungi</taxon>
        <taxon>Dikarya</taxon>
        <taxon>Ascomycota</taxon>
        <taxon>Pezizomycotina</taxon>
        <taxon>Eurotiomycetes</taxon>
        <taxon>Eurotiomycetidae</taxon>
        <taxon>Eurotiales</taxon>
        <taxon>Aspergillaceae</taxon>
        <taxon>Aspergillus</taxon>
        <taxon>Aspergillus subgen. Circumdati</taxon>
    </lineage>
</organism>
<dbReference type="AlphaFoldDB" id="A0A319CQT9"/>
<proteinExistence type="predicted"/>
<gene>
    <name evidence="2" type="ORF">BO71DRAFT_168951</name>
</gene>
<dbReference type="Proteomes" id="UP000247810">
    <property type="component" value="Unassembled WGS sequence"/>
</dbReference>
<evidence type="ECO:0000313" key="3">
    <source>
        <dbReference type="Proteomes" id="UP000247810"/>
    </source>
</evidence>
<feature type="compositionally biased region" description="Polar residues" evidence="1">
    <location>
        <begin position="144"/>
        <end position="158"/>
    </location>
</feature>
<feature type="region of interest" description="Disordered" evidence="1">
    <location>
        <begin position="51"/>
        <end position="84"/>
    </location>
</feature>
<feature type="region of interest" description="Disordered" evidence="1">
    <location>
        <begin position="144"/>
        <end position="164"/>
    </location>
</feature>
<protein>
    <submittedName>
        <fullName evidence="2">Uncharacterized protein</fullName>
    </submittedName>
</protein>
<dbReference type="PROSITE" id="PS51257">
    <property type="entry name" value="PROKAR_LIPOPROTEIN"/>
    <property type="match status" value="1"/>
</dbReference>